<organism evidence="2">
    <name type="scientific">viral metagenome</name>
    <dbReference type="NCBI Taxonomy" id="1070528"/>
    <lineage>
        <taxon>unclassified sequences</taxon>
        <taxon>metagenomes</taxon>
        <taxon>organismal metagenomes</taxon>
    </lineage>
</organism>
<sequence length="194" mass="21426">MDELDPILAIFRSQLEATIVNHAATVYLKGSAKMVQFGRTLVTDKPIFFEGPPMQDAINYATKRGAQMVTRMDQETKERLAKVVGDAIKDKRGVDGLARDIRKEFIDMQKERAQLIAKSETRDALFHASQDRMEDLGVTGKEWILGSGGREGNCPDCQANAAAGVITIDAEFPTPQYEIHPGCTCGIAPVMIRR</sequence>
<dbReference type="EMBL" id="MT143678">
    <property type="protein sequence ID" value="QJB00034.1"/>
    <property type="molecule type" value="Genomic_DNA"/>
</dbReference>
<accession>A0A6M3MGP6</accession>
<reference evidence="2" key="1">
    <citation type="submission" date="2020-03" db="EMBL/GenBank/DDBJ databases">
        <title>The deep terrestrial virosphere.</title>
        <authorList>
            <person name="Holmfeldt K."/>
            <person name="Nilsson E."/>
            <person name="Simone D."/>
            <person name="Lopez-Fernandez M."/>
            <person name="Wu X."/>
            <person name="de Brujin I."/>
            <person name="Lundin D."/>
            <person name="Andersson A."/>
            <person name="Bertilsson S."/>
            <person name="Dopson M."/>
        </authorList>
    </citation>
    <scope>NUCLEOTIDE SEQUENCE</scope>
    <source>
        <strain evidence="1">MM171A00712</strain>
        <strain evidence="2">MM171B00512</strain>
    </source>
</reference>
<evidence type="ECO:0000313" key="1">
    <source>
        <dbReference type="EMBL" id="QJB00034.1"/>
    </source>
</evidence>
<dbReference type="EMBL" id="MT143867">
    <property type="protein sequence ID" value="QJB03982.1"/>
    <property type="molecule type" value="Genomic_DNA"/>
</dbReference>
<name>A0A6M3MGP6_9ZZZZ</name>
<protein>
    <submittedName>
        <fullName evidence="2">Putative capsid protein</fullName>
    </submittedName>
</protein>
<gene>
    <name evidence="1" type="ORF">MM171A00712_0029</name>
    <name evidence="2" type="ORF">MM171B00512_0025</name>
</gene>
<dbReference type="AlphaFoldDB" id="A0A6M3MGP6"/>
<evidence type="ECO:0000313" key="2">
    <source>
        <dbReference type="EMBL" id="QJB03982.1"/>
    </source>
</evidence>
<proteinExistence type="predicted"/>